<feature type="binding site" evidence="6">
    <location>
        <position position="53"/>
    </location>
    <ligand>
        <name>Fe cation</name>
        <dbReference type="ChEBI" id="CHEBI:24875"/>
        <label>1</label>
    </ligand>
</feature>
<dbReference type="EMBL" id="JARGDL010000001">
    <property type="protein sequence ID" value="MDF1610695.1"/>
    <property type="molecule type" value="Genomic_DNA"/>
</dbReference>
<comment type="catalytic activity">
    <reaction evidence="7">
        <text>4 Fe(2+) + O2 + 6 H2O = 4 iron(III) oxide-hydroxide + 12 H(+)</text>
        <dbReference type="Rhea" id="RHEA:11972"/>
        <dbReference type="ChEBI" id="CHEBI:15377"/>
        <dbReference type="ChEBI" id="CHEBI:15378"/>
        <dbReference type="ChEBI" id="CHEBI:15379"/>
        <dbReference type="ChEBI" id="CHEBI:29033"/>
        <dbReference type="ChEBI" id="CHEBI:78619"/>
        <dbReference type="EC" id="1.16.3.2"/>
    </reaction>
</comment>
<feature type="binding site" evidence="6">
    <location>
        <position position="94"/>
    </location>
    <ligand>
        <name>Fe cation</name>
        <dbReference type="ChEBI" id="CHEBI:24875"/>
        <label>1</label>
    </ligand>
</feature>
<name>A0AAE3TBD5_9BACT</name>
<dbReference type="GO" id="GO:0006879">
    <property type="term" value="P:intracellular iron ion homeostasis"/>
    <property type="evidence" value="ECO:0007669"/>
    <property type="project" value="UniProtKB-KW"/>
</dbReference>
<dbReference type="GO" id="GO:0006826">
    <property type="term" value="P:iron ion transport"/>
    <property type="evidence" value="ECO:0007669"/>
    <property type="project" value="InterPro"/>
</dbReference>
<feature type="binding site" evidence="6">
    <location>
        <position position="50"/>
    </location>
    <ligand>
        <name>Fe cation</name>
        <dbReference type="ChEBI" id="CHEBI:24875"/>
        <label>1</label>
    </ligand>
</feature>
<dbReference type="EC" id="1.16.3.2" evidence="7"/>
<organism evidence="9 10">
    <name type="scientific">Stygiobacter electus</name>
    <dbReference type="NCBI Taxonomy" id="3032292"/>
    <lineage>
        <taxon>Bacteria</taxon>
        <taxon>Pseudomonadati</taxon>
        <taxon>Ignavibacteriota</taxon>
        <taxon>Ignavibacteria</taxon>
        <taxon>Ignavibacteriales</taxon>
        <taxon>Melioribacteraceae</taxon>
        <taxon>Stygiobacter</taxon>
    </lineage>
</organism>
<dbReference type="AlphaFoldDB" id="A0AAE3TBD5"/>
<keyword evidence="2 7" id="KW-0409">Iron storage</keyword>
<evidence type="ECO:0000256" key="7">
    <source>
        <dbReference type="RuleBase" id="RU361145"/>
    </source>
</evidence>
<evidence type="ECO:0000256" key="1">
    <source>
        <dbReference type="ARBA" id="ARBA00006950"/>
    </source>
</evidence>
<dbReference type="PANTHER" id="PTHR11431">
    <property type="entry name" value="FERRITIN"/>
    <property type="match status" value="1"/>
</dbReference>
<accession>A0AAE3TBD5</accession>
<dbReference type="InterPro" id="IPR001519">
    <property type="entry name" value="Ferritin"/>
</dbReference>
<dbReference type="Proteomes" id="UP001221302">
    <property type="component" value="Unassembled WGS sequence"/>
</dbReference>
<dbReference type="Gene3D" id="1.20.1260.10">
    <property type="match status" value="1"/>
</dbReference>
<feature type="binding site" evidence="6">
    <location>
        <position position="127"/>
    </location>
    <ligand>
        <name>Fe cation</name>
        <dbReference type="ChEBI" id="CHEBI:24875"/>
        <label>1</label>
    </ligand>
</feature>
<dbReference type="InterPro" id="IPR009078">
    <property type="entry name" value="Ferritin-like_SF"/>
</dbReference>
<evidence type="ECO:0000256" key="4">
    <source>
        <dbReference type="ARBA" id="ARBA00023002"/>
    </source>
</evidence>
<dbReference type="FunFam" id="1.20.1260.10:FF:000001">
    <property type="entry name" value="Non-heme ferritin"/>
    <property type="match status" value="1"/>
</dbReference>
<sequence>MISEKMQKALNDQINAEMFSSYLYLSMAAYLESENWNGMAAWMKAQSSEEYTHAMKLYHYINEVEGKVTLETIEKPKTTWNSPLEVFEEAHKHELYISDRINKLVALAIQENDYATNLFLNWFVTEQVEEVSTVSQIVHKFKLIGDNKTSLFLLDRELGMRASK</sequence>
<dbReference type="CDD" id="cd01055">
    <property type="entry name" value="Nonheme_Ferritin"/>
    <property type="match status" value="1"/>
</dbReference>
<dbReference type="GO" id="GO:0005829">
    <property type="term" value="C:cytosol"/>
    <property type="evidence" value="ECO:0007669"/>
    <property type="project" value="TreeGrafter"/>
</dbReference>
<dbReference type="GO" id="GO:0042802">
    <property type="term" value="F:identical protein binding"/>
    <property type="evidence" value="ECO:0007669"/>
    <property type="project" value="UniProtKB-ARBA"/>
</dbReference>
<evidence type="ECO:0000256" key="6">
    <source>
        <dbReference type="PIRSR" id="PIRSR601519-1"/>
    </source>
</evidence>
<comment type="similarity">
    <text evidence="1 7">Belongs to the ferritin family. Prokaryotic subfamily.</text>
</comment>
<dbReference type="InterPro" id="IPR008331">
    <property type="entry name" value="Ferritin_DPS_dom"/>
</dbReference>
<keyword evidence="10" id="KW-1185">Reference proteome</keyword>
<dbReference type="InterPro" id="IPR012347">
    <property type="entry name" value="Ferritin-like"/>
</dbReference>
<proteinExistence type="inferred from homology"/>
<evidence type="ECO:0000256" key="5">
    <source>
        <dbReference type="ARBA" id="ARBA00023004"/>
    </source>
</evidence>
<evidence type="ECO:0000256" key="3">
    <source>
        <dbReference type="ARBA" id="ARBA00022723"/>
    </source>
</evidence>
<evidence type="ECO:0000259" key="8">
    <source>
        <dbReference type="PROSITE" id="PS50905"/>
    </source>
</evidence>
<dbReference type="PANTHER" id="PTHR11431:SF127">
    <property type="entry name" value="BACTERIAL NON-HEME FERRITIN"/>
    <property type="match status" value="1"/>
</dbReference>
<protein>
    <recommendedName>
        <fullName evidence="7">Ferritin</fullName>
        <ecNumber evidence="7">1.16.3.2</ecNumber>
    </recommendedName>
</protein>
<keyword evidence="5 6" id="KW-0408">Iron</keyword>
<feature type="binding site" evidence="6">
    <location>
        <position position="17"/>
    </location>
    <ligand>
        <name>Fe cation</name>
        <dbReference type="ChEBI" id="CHEBI:24875"/>
        <label>1</label>
    </ligand>
</feature>
<dbReference type="PROSITE" id="PS50905">
    <property type="entry name" value="FERRITIN_LIKE"/>
    <property type="match status" value="1"/>
</dbReference>
<evidence type="ECO:0000313" key="10">
    <source>
        <dbReference type="Proteomes" id="UP001221302"/>
    </source>
</evidence>
<dbReference type="SUPFAM" id="SSF47240">
    <property type="entry name" value="Ferritin-like"/>
    <property type="match status" value="1"/>
</dbReference>
<comment type="function">
    <text evidence="7">Iron-storage protein.</text>
</comment>
<dbReference type="InterPro" id="IPR009040">
    <property type="entry name" value="Ferritin-like_diiron"/>
</dbReference>
<comment type="caution">
    <text evidence="9">The sequence shown here is derived from an EMBL/GenBank/DDBJ whole genome shotgun (WGS) entry which is preliminary data.</text>
</comment>
<keyword evidence="7" id="KW-0963">Cytoplasm</keyword>
<dbReference type="InterPro" id="IPR041719">
    <property type="entry name" value="Ferritin_prok"/>
</dbReference>
<comment type="subcellular location">
    <subcellularLocation>
        <location evidence="7">Cytoplasm</location>
    </subcellularLocation>
</comment>
<keyword evidence="4" id="KW-0560">Oxidoreductase</keyword>
<keyword evidence="3 6" id="KW-0479">Metal-binding</keyword>
<evidence type="ECO:0000256" key="2">
    <source>
        <dbReference type="ARBA" id="ARBA00022434"/>
    </source>
</evidence>
<reference evidence="9" key="1">
    <citation type="submission" date="2023-03" db="EMBL/GenBank/DDBJ databases">
        <title>Stygiobacter electus gen. nov., sp. nov., facultatively anaerobic thermotolerant bacterium of the class Ignavibacteria from a well of Yessentuki mineral water deposit.</title>
        <authorList>
            <person name="Podosokorskaya O.A."/>
            <person name="Elcheninov A.G."/>
            <person name="Petrova N.F."/>
            <person name="Zavarzina D.G."/>
            <person name="Kublanov I.V."/>
            <person name="Merkel A.Y."/>
        </authorList>
    </citation>
    <scope>NUCLEOTIDE SEQUENCE</scope>
    <source>
        <strain evidence="9">09-Me</strain>
    </source>
</reference>
<gene>
    <name evidence="9" type="ORF">P0M35_00910</name>
</gene>
<dbReference type="GO" id="GO:0008198">
    <property type="term" value="F:ferrous iron binding"/>
    <property type="evidence" value="ECO:0007669"/>
    <property type="project" value="TreeGrafter"/>
</dbReference>
<dbReference type="GO" id="GO:0004322">
    <property type="term" value="F:ferroxidase activity"/>
    <property type="evidence" value="ECO:0007669"/>
    <property type="project" value="TreeGrafter"/>
</dbReference>
<evidence type="ECO:0000313" key="9">
    <source>
        <dbReference type="EMBL" id="MDF1610695.1"/>
    </source>
</evidence>
<dbReference type="GO" id="GO:0008199">
    <property type="term" value="F:ferric iron binding"/>
    <property type="evidence" value="ECO:0007669"/>
    <property type="project" value="InterPro"/>
</dbReference>
<dbReference type="Pfam" id="PF00210">
    <property type="entry name" value="Ferritin"/>
    <property type="match status" value="1"/>
</dbReference>
<feature type="domain" description="Ferritin-like diiron" evidence="8">
    <location>
        <begin position="1"/>
        <end position="145"/>
    </location>
</feature>
<dbReference type="RefSeq" id="WP_321534460.1">
    <property type="nucleotide sequence ID" value="NZ_JARGDL010000001.1"/>
</dbReference>